<evidence type="ECO:0000313" key="2">
    <source>
        <dbReference type="Proteomes" id="UP000011783"/>
    </source>
</evidence>
<protein>
    <submittedName>
        <fullName evidence="1">Uncharacterized protein</fullName>
    </submittedName>
</protein>
<evidence type="ECO:0000313" key="1">
    <source>
        <dbReference type="EMBL" id="EMG00719.1"/>
    </source>
</evidence>
<gene>
    <name evidence="1" type="ORF">LEP1GSC123_0583</name>
</gene>
<comment type="caution">
    <text evidence="1">The sequence shown here is derived from an EMBL/GenBank/DDBJ whole genome shotgun (WGS) entry which is preliminary data.</text>
</comment>
<dbReference type="Proteomes" id="UP000011783">
    <property type="component" value="Unassembled WGS sequence"/>
</dbReference>
<name>M3H0V3_LEPBO</name>
<organism evidence="1 2">
    <name type="scientific">Leptospira borgpetersenii str. 200701203</name>
    <dbReference type="NCBI Taxonomy" id="1193007"/>
    <lineage>
        <taxon>Bacteria</taxon>
        <taxon>Pseudomonadati</taxon>
        <taxon>Spirochaetota</taxon>
        <taxon>Spirochaetia</taxon>
        <taxon>Leptospirales</taxon>
        <taxon>Leptospiraceae</taxon>
        <taxon>Leptospira</taxon>
    </lineage>
</organism>
<dbReference type="AlphaFoldDB" id="M3H0V3"/>
<accession>M3H0V3</accession>
<proteinExistence type="predicted"/>
<sequence>MKVYNEILNHYPDYYRIRDIYRKSGDLQYKNASLHGYKIPESFFQVANDPQTGKEELKLLYEQIDREVVVGKNFLERTNAAEISIVSNSLEKNLLGCFNIFYTLNLSA</sequence>
<dbReference type="EMBL" id="AKWO02000042">
    <property type="protein sequence ID" value="EMG00719.1"/>
    <property type="molecule type" value="Genomic_DNA"/>
</dbReference>
<reference evidence="1 2" key="1">
    <citation type="submission" date="2013-01" db="EMBL/GenBank/DDBJ databases">
        <authorList>
            <person name="Harkins D.M."/>
            <person name="Durkin A.S."/>
            <person name="Brinkac L.M."/>
            <person name="Haft D.H."/>
            <person name="Selengut J.D."/>
            <person name="Sanka R."/>
            <person name="DePew J."/>
            <person name="Purushe J."/>
            <person name="Picardeau M."/>
            <person name="Werts C."/>
            <person name="Goarant C."/>
            <person name="Vinetz J.M."/>
            <person name="Sutton G.G."/>
            <person name="Nierman W.C."/>
            <person name="Fouts D.E."/>
        </authorList>
    </citation>
    <scope>NUCLEOTIDE SEQUENCE [LARGE SCALE GENOMIC DNA]</scope>
    <source>
        <strain evidence="1 2">200701203</strain>
    </source>
</reference>
<dbReference type="BioCyc" id="LBOR1193007:G11KN-1309-MONOMER"/>